<name>W2RUH6_CYPE1</name>
<dbReference type="Proteomes" id="UP000030752">
    <property type="component" value="Unassembled WGS sequence"/>
</dbReference>
<dbReference type="AlphaFoldDB" id="W2RUH6"/>
<gene>
    <name evidence="1" type="ORF">HMPREF1541_04372</name>
</gene>
<dbReference type="VEuPathDB" id="FungiDB:HMPREF1541_04372"/>
<dbReference type="HOGENOM" id="CLU_122940_0_0_1"/>
<dbReference type="eggNOG" id="ENOG502T7G1">
    <property type="taxonomic scope" value="Eukaryota"/>
</dbReference>
<dbReference type="InParanoid" id="W2RUH6"/>
<accession>W2RUH6</accession>
<evidence type="ECO:0000313" key="1">
    <source>
        <dbReference type="EMBL" id="ETN40097.1"/>
    </source>
</evidence>
<keyword evidence="2" id="KW-1185">Reference proteome</keyword>
<organism evidence="1 2">
    <name type="scientific">Cyphellophora europaea (strain CBS 101466)</name>
    <name type="common">Phialophora europaea</name>
    <dbReference type="NCBI Taxonomy" id="1220924"/>
    <lineage>
        <taxon>Eukaryota</taxon>
        <taxon>Fungi</taxon>
        <taxon>Dikarya</taxon>
        <taxon>Ascomycota</taxon>
        <taxon>Pezizomycotina</taxon>
        <taxon>Eurotiomycetes</taxon>
        <taxon>Chaetothyriomycetidae</taxon>
        <taxon>Chaetothyriales</taxon>
        <taxon>Cyphellophoraceae</taxon>
        <taxon>Cyphellophora</taxon>
    </lineage>
</organism>
<sequence length="190" mass="21674">MLNQPLVVADVNRVSLIPGPGSDQDGPINARKDFPTSFKDVGLPPNQLWDHNAAYDRRFCFDHGETEYLLGTANRWMPPGDFDIADAAALLEIGLQRHKVETLDFEPHLRKCQAECCGSLWSHVYSVLDRCEYDGPSLYLVQWKVCWTPESNIDDKAWVMASLKANQNQHNRRSMRLVDSFEARKKGLTR</sequence>
<proteinExistence type="predicted"/>
<dbReference type="GeneID" id="19971711"/>
<dbReference type="EMBL" id="KB822720">
    <property type="protein sequence ID" value="ETN40097.1"/>
    <property type="molecule type" value="Genomic_DNA"/>
</dbReference>
<protein>
    <submittedName>
        <fullName evidence="1">Uncharacterized protein</fullName>
    </submittedName>
</protein>
<evidence type="ECO:0000313" key="2">
    <source>
        <dbReference type="Proteomes" id="UP000030752"/>
    </source>
</evidence>
<reference evidence="1 2" key="1">
    <citation type="submission" date="2013-03" db="EMBL/GenBank/DDBJ databases">
        <title>The Genome Sequence of Phialophora europaea CBS 101466.</title>
        <authorList>
            <consortium name="The Broad Institute Genomics Platform"/>
            <person name="Cuomo C."/>
            <person name="de Hoog S."/>
            <person name="Gorbushina A."/>
            <person name="Walker B."/>
            <person name="Young S.K."/>
            <person name="Zeng Q."/>
            <person name="Gargeya S."/>
            <person name="Fitzgerald M."/>
            <person name="Haas B."/>
            <person name="Abouelleil A."/>
            <person name="Allen A.W."/>
            <person name="Alvarado L."/>
            <person name="Arachchi H.M."/>
            <person name="Berlin A.M."/>
            <person name="Chapman S.B."/>
            <person name="Gainer-Dewar J."/>
            <person name="Goldberg J."/>
            <person name="Griggs A."/>
            <person name="Gujja S."/>
            <person name="Hansen M."/>
            <person name="Howarth C."/>
            <person name="Imamovic A."/>
            <person name="Ireland A."/>
            <person name="Larimer J."/>
            <person name="McCowan C."/>
            <person name="Murphy C."/>
            <person name="Pearson M."/>
            <person name="Poon T.W."/>
            <person name="Priest M."/>
            <person name="Roberts A."/>
            <person name="Saif S."/>
            <person name="Shea T."/>
            <person name="Sisk P."/>
            <person name="Sykes S."/>
            <person name="Wortman J."/>
            <person name="Nusbaum C."/>
            <person name="Birren B."/>
        </authorList>
    </citation>
    <scope>NUCLEOTIDE SEQUENCE [LARGE SCALE GENOMIC DNA]</scope>
    <source>
        <strain evidence="1 2">CBS 101466</strain>
    </source>
</reference>
<dbReference type="RefSeq" id="XP_008716940.1">
    <property type="nucleotide sequence ID" value="XM_008718718.1"/>
</dbReference>
<dbReference type="TCDB" id="1.C.97.2.4">
    <property type="family name" value="the pleurotolysin pore-forming (pleurotolysin) family"/>
</dbReference>
<dbReference type="OrthoDB" id="4159618at2759"/>